<dbReference type="InterPro" id="IPR029069">
    <property type="entry name" value="HotDog_dom_sf"/>
</dbReference>
<dbReference type="OrthoDB" id="572024at2"/>
<reference evidence="3" key="1">
    <citation type="submission" date="2017-01" db="EMBL/GenBank/DDBJ databases">
        <authorList>
            <person name="Varghese N."/>
            <person name="Submissions S."/>
        </authorList>
    </citation>
    <scope>NUCLEOTIDE SEQUENCE [LARGE SCALE GENOMIC DNA]</scope>
    <source>
        <strain evidence="3">DSM 22306</strain>
    </source>
</reference>
<evidence type="ECO:0000313" key="3">
    <source>
        <dbReference type="Proteomes" id="UP000185999"/>
    </source>
</evidence>
<gene>
    <name evidence="2" type="ORF">SAMN05421760_105212</name>
</gene>
<accession>A0A1N7M6F7</accession>
<dbReference type="AlphaFoldDB" id="A0A1N7M6F7"/>
<evidence type="ECO:0000259" key="1">
    <source>
        <dbReference type="Pfam" id="PF09500"/>
    </source>
</evidence>
<dbReference type="STRING" id="619304.SAMN05421760_105212"/>
<dbReference type="Gene3D" id="3.10.129.10">
    <property type="entry name" value="Hotdog Thioesterase"/>
    <property type="match status" value="1"/>
</dbReference>
<sequence>MTTSQDPVAFLCWLKTQIPLLNHMGLGDLKFDGHKLMLPAVLAPNINDKGTGFGGSLATLATISGWCLTTLLLKDQMLDCDVMIRDCEIRYLAPVTGDFHAEVVVPSSNDVEGFVSRLRDKGRARLTLEVVVIQNGNKALVMQGNYVAIERKVQG</sequence>
<feature type="domain" description="Thioesterase putative" evidence="1">
    <location>
        <begin position="14"/>
        <end position="149"/>
    </location>
</feature>
<organism evidence="2 3">
    <name type="scientific">Neptunomonas antarctica</name>
    <dbReference type="NCBI Taxonomy" id="619304"/>
    <lineage>
        <taxon>Bacteria</taxon>
        <taxon>Pseudomonadati</taxon>
        <taxon>Pseudomonadota</taxon>
        <taxon>Gammaproteobacteria</taxon>
        <taxon>Oceanospirillales</taxon>
        <taxon>Oceanospirillaceae</taxon>
        <taxon>Neptunomonas</taxon>
    </lineage>
</organism>
<keyword evidence="3" id="KW-1185">Reference proteome</keyword>
<dbReference type="EMBL" id="FTOE01000005">
    <property type="protein sequence ID" value="SIS81685.1"/>
    <property type="molecule type" value="Genomic_DNA"/>
</dbReference>
<proteinExistence type="predicted"/>
<dbReference type="RefSeq" id="WP_054340247.1">
    <property type="nucleotide sequence ID" value="NZ_FTOE01000005.1"/>
</dbReference>
<dbReference type="Pfam" id="PF09500">
    <property type="entry name" value="YiiD_C"/>
    <property type="match status" value="1"/>
</dbReference>
<dbReference type="SUPFAM" id="SSF54637">
    <property type="entry name" value="Thioesterase/thiol ester dehydrase-isomerase"/>
    <property type="match status" value="1"/>
</dbReference>
<evidence type="ECO:0000313" key="2">
    <source>
        <dbReference type="EMBL" id="SIS81685.1"/>
    </source>
</evidence>
<protein>
    <submittedName>
        <fullName evidence="2">Thioesterase domain-containing protein, putative</fullName>
    </submittedName>
</protein>
<dbReference type="InterPro" id="IPR012660">
    <property type="entry name" value="YiiD_C"/>
</dbReference>
<dbReference type="Proteomes" id="UP000185999">
    <property type="component" value="Unassembled WGS sequence"/>
</dbReference>
<dbReference type="NCBIfam" id="TIGR02447">
    <property type="entry name" value="yiiD_Cterm"/>
    <property type="match status" value="1"/>
</dbReference>
<name>A0A1N7M6F7_9GAMM</name>